<keyword evidence="5" id="KW-1185">Reference proteome</keyword>
<comment type="caution">
    <text evidence="4">The sequence shown here is derived from an EMBL/GenBank/DDBJ whole genome shotgun (WGS) entry which is preliminary data.</text>
</comment>
<evidence type="ECO:0000256" key="1">
    <source>
        <dbReference type="ARBA" id="ARBA00022729"/>
    </source>
</evidence>
<feature type="chain" id="PRO_5031465812" evidence="2">
    <location>
        <begin position="19"/>
        <end position="317"/>
    </location>
</feature>
<accession>A0A7Y8Y380</accession>
<dbReference type="NCBIfam" id="NF038128">
    <property type="entry name" value="choice_anch_J"/>
    <property type="match status" value="1"/>
</dbReference>
<dbReference type="RefSeq" id="WP_176006480.1">
    <property type="nucleotide sequence ID" value="NZ_JABWMI010000014.1"/>
</dbReference>
<dbReference type="Gene3D" id="2.60.120.200">
    <property type="match status" value="1"/>
</dbReference>
<dbReference type="NCBIfam" id="TIGR04183">
    <property type="entry name" value="Por_Secre_tail"/>
    <property type="match status" value="1"/>
</dbReference>
<keyword evidence="1 2" id="KW-0732">Signal</keyword>
<reference evidence="4 5" key="1">
    <citation type="submission" date="2020-07" db="EMBL/GenBank/DDBJ databases">
        <authorList>
            <person name="Sun Q."/>
        </authorList>
    </citation>
    <scope>NUCLEOTIDE SEQUENCE [LARGE SCALE GENOMIC DNA]</scope>
    <source>
        <strain evidence="4 5">MAH-1</strain>
    </source>
</reference>
<dbReference type="AlphaFoldDB" id="A0A7Y8Y380"/>
<feature type="domain" description="Secretion system C-terminal sorting" evidence="3">
    <location>
        <begin position="244"/>
        <end position="315"/>
    </location>
</feature>
<name>A0A7Y8Y380_9FLAO</name>
<evidence type="ECO:0000313" key="4">
    <source>
        <dbReference type="EMBL" id="NYA71667.1"/>
    </source>
</evidence>
<dbReference type="InterPro" id="IPR026444">
    <property type="entry name" value="Secre_tail"/>
</dbReference>
<protein>
    <submittedName>
        <fullName evidence="4">T9SS type A sorting domain-containing protein</fullName>
    </submittedName>
</protein>
<dbReference type="EMBL" id="JACBJI010000005">
    <property type="protein sequence ID" value="NYA71667.1"/>
    <property type="molecule type" value="Genomic_DNA"/>
</dbReference>
<evidence type="ECO:0000256" key="2">
    <source>
        <dbReference type="SAM" id="SignalP"/>
    </source>
</evidence>
<proteinExistence type="predicted"/>
<sequence>MKKLLLSIFAVSSFSAGAQVTVFQDSFETYDDFLISGFGDWLTLDIDGLGTYVGGLPDEATPWPNAFDPQAWMVFNPTAAGVTNSTESCATSENRNFDPHTGSKYAGSWAGSPEGTVTRNEDWLISPVINLGASNNQVKFWVKQLSSCYGIESFKVGVISGTTTIDENTTSASFQVISGIPGNVSATVNWEEKTYNIPASFANSSVRVAILNRSADAYMLMVDDFSVLSSNMSTNDVLASKFSVYPNPANNVVNISSSDAIAVNQIQITDLNGRVVKQNQFDGVAQAQINVADLASGVYMMNITSAEGVAVKKIVRN</sequence>
<evidence type="ECO:0000313" key="5">
    <source>
        <dbReference type="Proteomes" id="UP000535020"/>
    </source>
</evidence>
<dbReference type="Proteomes" id="UP000535020">
    <property type="component" value="Unassembled WGS sequence"/>
</dbReference>
<organism evidence="4 5">
    <name type="scientific">Flavobacterium agri</name>
    <dbReference type="NCBI Taxonomy" id="2743471"/>
    <lineage>
        <taxon>Bacteria</taxon>
        <taxon>Pseudomonadati</taxon>
        <taxon>Bacteroidota</taxon>
        <taxon>Flavobacteriia</taxon>
        <taxon>Flavobacteriales</taxon>
        <taxon>Flavobacteriaceae</taxon>
        <taxon>Flavobacterium</taxon>
    </lineage>
</organism>
<dbReference type="Pfam" id="PF18962">
    <property type="entry name" value="Por_Secre_tail"/>
    <property type="match status" value="1"/>
</dbReference>
<evidence type="ECO:0000259" key="3">
    <source>
        <dbReference type="Pfam" id="PF18962"/>
    </source>
</evidence>
<dbReference type="Gene3D" id="2.60.40.3080">
    <property type="match status" value="1"/>
</dbReference>
<gene>
    <name evidence="4" type="ORF">HZF10_12090</name>
</gene>
<feature type="signal peptide" evidence="2">
    <location>
        <begin position="1"/>
        <end position="18"/>
    </location>
</feature>